<reference evidence="9" key="2">
    <citation type="submission" date="2018-05" db="EMBL/GenBank/DDBJ databases">
        <title>OpunRS2 (Oryza punctata Reference Sequence Version 2).</title>
        <authorList>
            <person name="Zhang J."/>
            <person name="Kudrna D."/>
            <person name="Lee S."/>
            <person name="Talag J."/>
            <person name="Welchert J."/>
            <person name="Wing R.A."/>
        </authorList>
    </citation>
    <scope>NUCLEOTIDE SEQUENCE [LARGE SCALE GENOMIC DNA]</scope>
</reference>
<evidence type="ECO:0000256" key="6">
    <source>
        <dbReference type="ARBA" id="ARBA00023136"/>
    </source>
</evidence>
<keyword evidence="5" id="KW-1133">Transmembrane helix</keyword>
<dbReference type="Pfam" id="PF00069">
    <property type="entry name" value="Pkinase"/>
    <property type="match status" value="1"/>
</dbReference>
<keyword evidence="6" id="KW-0472">Membrane</keyword>
<dbReference type="GO" id="GO:0005524">
    <property type="term" value="F:ATP binding"/>
    <property type="evidence" value="ECO:0007669"/>
    <property type="project" value="InterPro"/>
</dbReference>
<dbReference type="AlphaFoldDB" id="A0A0E0LH08"/>
<evidence type="ECO:0000313" key="9">
    <source>
        <dbReference type="EnsemblPlants" id="OPUNC07G02600.1"/>
    </source>
</evidence>
<accession>A0A0E0LH08</accession>
<dbReference type="Proteomes" id="UP000026962">
    <property type="component" value="Chromosome 7"/>
</dbReference>
<evidence type="ECO:0000256" key="2">
    <source>
        <dbReference type="ARBA" id="ARBA00022527"/>
    </source>
</evidence>
<dbReference type="InterPro" id="IPR011009">
    <property type="entry name" value="Kinase-like_dom_sf"/>
</dbReference>
<organism evidence="9">
    <name type="scientific">Oryza punctata</name>
    <name type="common">Red rice</name>
    <dbReference type="NCBI Taxonomy" id="4537"/>
    <lineage>
        <taxon>Eukaryota</taxon>
        <taxon>Viridiplantae</taxon>
        <taxon>Streptophyta</taxon>
        <taxon>Embryophyta</taxon>
        <taxon>Tracheophyta</taxon>
        <taxon>Spermatophyta</taxon>
        <taxon>Magnoliopsida</taxon>
        <taxon>Liliopsida</taxon>
        <taxon>Poales</taxon>
        <taxon>Poaceae</taxon>
        <taxon>BOP clade</taxon>
        <taxon>Oryzoideae</taxon>
        <taxon>Oryzeae</taxon>
        <taxon>Oryzinae</taxon>
        <taxon>Oryza</taxon>
    </lineage>
</organism>
<evidence type="ECO:0000313" key="10">
    <source>
        <dbReference type="Proteomes" id="UP000026962"/>
    </source>
</evidence>
<evidence type="ECO:0000259" key="8">
    <source>
        <dbReference type="PROSITE" id="PS50011"/>
    </source>
</evidence>
<dbReference type="eggNOG" id="ENOG502QR7E">
    <property type="taxonomic scope" value="Eukaryota"/>
</dbReference>
<reference evidence="9" key="1">
    <citation type="submission" date="2015-04" db="UniProtKB">
        <authorList>
            <consortium name="EnsemblPlants"/>
        </authorList>
    </citation>
    <scope>IDENTIFICATION</scope>
</reference>
<comment type="subcellular location">
    <subcellularLocation>
        <location evidence="1">Membrane</location>
        <topology evidence="1">Single-pass type I membrane protein</topology>
    </subcellularLocation>
</comment>
<dbReference type="SUPFAM" id="SSF56112">
    <property type="entry name" value="Protein kinase-like (PK-like)"/>
    <property type="match status" value="1"/>
</dbReference>
<proteinExistence type="predicted"/>
<keyword evidence="2" id="KW-0723">Serine/threonine-protein kinase</keyword>
<keyword evidence="3" id="KW-0812">Transmembrane</keyword>
<keyword evidence="7" id="KW-0325">Glycoprotein</keyword>
<evidence type="ECO:0000256" key="5">
    <source>
        <dbReference type="ARBA" id="ARBA00022989"/>
    </source>
</evidence>
<sequence length="150" mass="17250">MREAGGPTFVYAYLDVILPVRPEPRRRRPNAARHCRWLRESLRYYLHEHKITVHYDINPGNVLLDGGLTPKVVDFGLARLVSRSDAHVSVPRLRRASRRSACDVCSLGMLLFEIVRRRRNLDDGAQGSQQQWFPMLAWNNHEAGHLAEAI</sequence>
<dbReference type="EnsemblPlants" id="OPUNC07G02600.1">
    <property type="protein sequence ID" value="OPUNC07G02600.1"/>
    <property type="gene ID" value="OPUNC07G02600"/>
</dbReference>
<dbReference type="InterPro" id="IPR000719">
    <property type="entry name" value="Prot_kinase_dom"/>
</dbReference>
<name>A0A0E0LH08_ORYPU</name>
<evidence type="ECO:0000256" key="4">
    <source>
        <dbReference type="ARBA" id="ARBA00022729"/>
    </source>
</evidence>
<dbReference type="Gene3D" id="1.10.510.10">
    <property type="entry name" value="Transferase(Phosphotransferase) domain 1"/>
    <property type="match status" value="1"/>
</dbReference>
<keyword evidence="4" id="KW-0732">Signal</keyword>
<evidence type="ECO:0000256" key="3">
    <source>
        <dbReference type="ARBA" id="ARBA00022692"/>
    </source>
</evidence>
<dbReference type="GO" id="GO:0016020">
    <property type="term" value="C:membrane"/>
    <property type="evidence" value="ECO:0007669"/>
    <property type="project" value="UniProtKB-SubCell"/>
</dbReference>
<keyword evidence="10" id="KW-1185">Reference proteome</keyword>
<evidence type="ECO:0000256" key="1">
    <source>
        <dbReference type="ARBA" id="ARBA00004479"/>
    </source>
</evidence>
<keyword evidence="2" id="KW-0808">Transferase</keyword>
<dbReference type="InterPro" id="IPR045874">
    <property type="entry name" value="LRK10/LRL21-25-like"/>
</dbReference>
<feature type="domain" description="Protein kinase" evidence="8">
    <location>
        <begin position="1"/>
        <end position="150"/>
    </location>
</feature>
<dbReference type="STRING" id="4537.A0A0E0LH08"/>
<dbReference type="Gramene" id="OPUNC07G02600.1">
    <property type="protein sequence ID" value="OPUNC07G02600.1"/>
    <property type="gene ID" value="OPUNC07G02600"/>
</dbReference>
<keyword evidence="2" id="KW-0418">Kinase</keyword>
<dbReference type="GO" id="GO:0004674">
    <property type="term" value="F:protein serine/threonine kinase activity"/>
    <property type="evidence" value="ECO:0007669"/>
    <property type="project" value="UniProtKB-KW"/>
</dbReference>
<dbReference type="PANTHER" id="PTHR27009">
    <property type="entry name" value="RUST RESISTANCE KINASE LR10-RELATED"/>
    <property type="match status" value="1"/>
</dbReference>
<evidence type="ECO:0000256" key="7">
    <source>
        <dbReference type="ARBA" id="ARBA00023180"/>
    </source>
</evidence>
<dbReference type="HOGENOM" id="CLU_1743512_0_0_1"/>
<protein>
    <recommendedName>
        <fullName evidence="8">Protein kinase domain-containing protein</fullName>
    </recommendedName>
</protein>
<dbReference type="PROSITE" id="PS50011">
    <property type="entry name" value="PROTEIN_KINASE_DOM"/>
    <property type="match status" value="1"/>
</dbReference>